<evidence type="ECO:0000256" key="1">
    <source>
        <dbReference type="SAM" id="SignalP"/>
    </source>
</evidence>
<reference evidence="3" key="1">
    <citation type="journal article" date="2019" name="Int. J. Syst. Evol. Microbiol.">
        <title>The Global Catalogue of Microorganisms (GCM) 10K type strain sequencing project: providing services to taxonomists for standard genome sequencing and annotation.</title>
        <authorList>
            <consortium name="The Broad Institute Genomics Platform"/>
            <consortium name="The Broad Institute Genome Sequencing Center for Infectious Disease"/>
            <person name="Wu L."/>
            <person name="Ma J."/>
        </authorList>
    </citation>
    <scope>NUCLEOTIDE SEQUENCE [LARGE SCALE GENOMIC DNA]</scope>
    <source>
        <strain evidence="3">JCM 19212</strain>
    </source>
</reference>
<name>A0ABP9LPH8_9GAMM</name>
<protein>
    <recommendedName>
        <fullName evidence="4">DUF4440 domain-containing protein</fullName>
    </recommendedName>
</protein>
<accession>A0ABP9LPH8</accession>
<evidence type="ECO:0000313" key="2">
    <source>
        <dbReference type="EMBL" id="GAA5080651.1"/>
    </source>
</evidence>
<evidence type="ECO:0000313" key="3">
    <source>
        <dbReference type="Proteomes" id="UP001501083"/>
    </source>
</evidence>
<feature type="signal peptide" evidence="1">
    <location>
        <begin position="1"/>
        <end position="32"/>
    </location>
</feature>
<gene>
    <name evidence="2" type="ORF">GCM10025759_30150</name>
</gene>
<feature type="chain" id="PRO_5046769274" description="DUF4440 domain-containing protein" evidence="1">
    <location>
        <begin position="33"/>
        <end position="197"/>
    </location>
</feature>
<sequence length="197" mass="21156">MAAAVSTQMECAMKPFAIAALPMLAFMTVAGAQAPATAPVARMSAPECEVWARELSFAQSVARHDAAAFATHLESDAAFGASRPEPTRARDNIAKRWSGIIEGKRLRLEWYPTRTTIAASADGGVGDIAWSSGPSLFEDLDPKSPQRYRIGAFHSVWHRGADGVWRVLFDDGVDPKPVSEADAVAFRAGRKAQCPQA</sequence>
<organism evidence="2 3">
    <name type="scientific">Lysobacter panacisoli</name>
    <dbReference type="NCBI Taxonomy" id="1255263"/>
    <lineage>
        <taxon>Bacteria</taxon>
        <taxon>Pseudomonadati</taxon>
        <taxon>Pseudomonadota</taxon>
        <taxon>Gammaproteobacteria</taxon>
        <taxon>Lysobacterales</taxon>
        <taxon>Lysobacteraceae</taxon>
        <taxon>Lysobacter</taxon>
    </lineage>
</organism>
<dbReference type="EMBL" id="BAABKY010000004">
    <property type="protein sequence ID" value="GAA5080651.1"/>
    <property type="molecule type" value="Genomic_DNA"/>
</dbReference>
<dbReference type="SUPFAM" id="SSF54427">
    <property type="entry name" value="NTF2-like"/>
    <property type="match status" value="1"/>
</dbReference>
<keyword evidence="3" id="KW-1185">Reference proteome</keyword>
<dbReference type="InterPro" id="IPR032710">
    <property type="entry name" value="NTF2-like_dom_sf"/>
</dbReference>
<keyword evidence="1" id="KW-0732">Signal</keyword>
<dbReference type="Proteomes" id="UP001501083">
    <property type="component" value="Unassembled WGS sequence"/>
</dbReference>
<proteinExistence type="predicted"/>
<evidence type="ECO:0008006" key="4">
    <source>
        <dbReference type="Google" id="ProtNLM"/>
    </source>
</evidence>
<dbReference type="Gene3D" id="3.10.450.50">
    <property type="match status" value="1"/>
</dbReference>
<comment type="caution">
    <text evidence="2">The sequence shown here is derived from an EMBL/GenBank/DDBJ whole genome shotgun (WGS) entry which is preliminary data.</text>
</comment>